<dbReference type="AlphaFoldDB" id="A0A6A4SI02"/>
<comment type="caution">
    <text evidence="1">The sequence shown here is derived from an EMBL/GenBank/DDBJ whole genome shotgun (WGS) entry which is preliminary data.</text>
</comment>
<reference evidence="1 2" key="1">
    <citation type="submission" date="2019-06" db="EMBL/GenBank/DDBJ databases">
        <title>Draft genomes of female and male turbot (Scophthalmus maximus).</title>
        <authorList>
            <person name="Xu H."/>
            <person name="Xu X.-W."/>
            <person name="Shao C."/>
            <person name="Chen S."/>
        </authorList>
    </citation>
    <scope>NUCLEOTIDE SEQUENCE [LARGE SCALE GENOMIC DNA]</scope>
    <source>
        <strain evidence="1">Ysfricsl-2016a</strain>
        <tissue evidence="1">Blood</tissue>
    </source>
</reference>
<dbReference type="EMBL" id="VEVO01000014">
    <property type="protein sequence ID" value="KAF0031848.1"/>
    <property type="molecule type" value="Genomic_DNA"/>
</dbReference>
<gene>
    <name evidence="1" type="ORF">F2P81_016403</name>
</gene>
<organism evidence="1 2">
    <name type="scientific">Scophthalmus maximus</name>
    <name type="common">Turbot</name>
    <name type="synonym">Psetta maxima</name>
    <dbReference type="NCBI Taxonomy" id="52904"/>
    <lineage>
        <taxon>Eukaryota</taxon>
        <taxon>Metazoa</taxon>
        <taxon>Chordata</taxon>
        <taxon>Craniata</taxon>
        <taxon>Vertebrata</taxon>
        <taxon>Euteleostomi</taxon>
        <taxon>Actinopterygii</taxon>
        <taxon>Neopterygii</taxon>
        <taxon>Teleostei</taxon>
        <taxon>Neoteleostei</taxon>
        <taxon>Acanthomorphata</taxon>
        <taxon>Carangaria</taxon>
        <taxon>Pleuronectiformes</taxon>
        <taxon>Pleuronectoidei</taxon>
        <taxon>Scophthalmidae</taxon>
        <taxon>Scophthalmus</taxon>
    </lineage>
</organism>
<protein>
    <submittedName>
        <fullName evidence="1">Uncharacterized protein</fullName>
    </submittedName>
</protein>
<accession>A0A6A4SI02</accession>
<evidence type="ECO:0000313" key="1">
    <source>
        <dbReference type="EMBL" id="KAF0031848.1"/>
    </source>
</evidence>
<name>A0A6A4SI02_SCOMX</name>
<dbReference type="Proteomes" id="UP000438429">
    <property type="component" value="Unassembled WGS sequence"/>
</dbReference>
<evidence type="ECO:0000313" key="2">
    <source>
        <dbReference type="Proteomes" id="UP000438429"/>
    </source>
</evidence>
<sequence>MCGRDRPGRACRAQASLQLTARDVMQDTGLSWWAGLRPLVDALLSTPSGDALWLGPSGSSSPSGRRPLVDVLWRRPLIDYLWRRPLARAQRVVIALWSTPSGCAL</sequence>
<proteinExistence type="predicted"/>